<name>A0ABN9CT07_9NEOB</name>
<dbReference type="InterPro" id="IPR047331">
    <property type="entry name" value="FYVE_RUFY1"/>
</dbReference>
<evidence type="ECO:0000256" key="4">
    <source>
        <dbReference type="ARBA" id="ARBA00023054"/>
    </source>
</evidence>
<dbReference type="PANTHER" id="PTHR45956">
    <property type="entry name" value="RUN AND FYVE DOMAIN-CONTAINING PROTEIN 2-LIKE PROTEIN"/>
    <property type="match status" value="1"/>
</dbReference>
<dbReference type="PANTHER" id="PTHR45956:SF4">
    <property type="entry name" value="RUN AND FYVE DOMAIN-CONTAINING PROTEIN 1"/>
    <property type="match status" value="1"/>
</dbReference>
<dbReference type="SMART" id="SM00064">
    <property type="entry name" value="FYVE"/>
    <property type="match status" value="1"/>
</dbReference>
<keyword evidence="9" id="KW-1185">Reference proteome</keyword>
<keyword evidence="4" id="KW-0175">Coiled coil</keyword>
<reference evidence="8" key="1">
    <citation type="submission" date="2023-05" db="EMBL/GenBank/DDBJ databases">
        <authorList>
            <person name="Stuckert A."/>
        </authorList>
    </citation>
    <scope>NUCLEOTIDE SEQUENCE</scope>
</reference>
<evidence type="ECO:0000256" key="6">
    <source>
        <dbReference type="SAM" id="MobiDB-lite"/>
    </source>
</evidence>
<evidence type="ECO:0000256" key="2">
    <source>
        <dbReference type="ARBA" id="ARBA00022771"/>
    </source>
</evidence>
<feature type="region of interest" description="Disordered" evidence="6">
    <location>
        <begin position="1"/>
        <end position="53"/>
    </location>
</feature>
<keyword evidence="3" id="KW-0862">Zinc</keyword>
<organism evidence="8 9">
    <name type="scientific">Staurois parvus</name>
    <dbReference type="NCBI Taxonomy" id="386267"/>
    <lineage>
        <taxon>Eukaryota</taxon>
        <taxon>Metazoa</taxon>
        <taxon>Chordata</taxon>
        <taxon>Craniata</taxon>
        <taxon>Vertebrata</taxon>
        <taxon>Euteleostomi</taxon>
        <taxon>Amphibia</taxon>
        <taxon>Batrachia</taxon>
        <taxon>Anura</taxon>
        <taxon>Neobatrachia</taxon>
        <taxon>Ranoidea</taxon>
        <taxon>Ranidae</taxon>
        <taxon>Staurois</taxon>
    </lineage>
</organism>
<dbReference type="InterPro" id="IPR017455">
    <property type="entry name" value="Znf_FYVE-rel"/>
</dbReference>
<dbReference type="SUPFAM" id="SSF57903">
    <property type="entry name" value="FYVE/PHD zinc finger"/>
    <property type="match status" value="1"/>
</dbReference>
<protein>
    <recommendedName>
        <fullName evidence="7">FYVE-type domain-containing protein</fullName>
    </recommendedName>
</protein>
<dbReference type="InterPro" id="IPR011011">
    <property type="entry name" value="Znf_FYVE_PHD"/>
</dbReference>
<evidence type="ECO:0000259" key="7">
    <source>
        <dbReference type="PROSITE" id="PS50178"/>
    </source>
</evidence>
<dbReference type="Gene3D" id="3.30.40.10">
    <property type="entry name" value="Zinc/RING finger domain, C3HC4 (zinc finger)"/>
    <property type="match status" value="1"/>
</dbReference>
<sequence length="140" mass="15984">QFLKLKNLSPVPAPIRPDARRDRNTEAGCRHLPEEMARDVAGDASRERRTRSKLKMEDIKEVNKALKGHTWLKDDEATGCKQCKKEFSISRRKHHCRNCGDIFCNTCSSNELSLPSYPKPVRVCDTCHNLLLQRCSSNCS</sequence>
<accession>A0ABN9CT07</accession>
<feature type="compositionally biased region" description="Basic and acidic residues" evidence="6">
    <location>
        <begin position="17"/>
        <end position="47"/>
    </location>
</feature>
<dbReference type="CDD" id="cd15758">
    <property type="entry name" value="FYVE_RUFY1"/>
    <property type="match status" value="1"/>
</dbReference>
<keyword evidence="2 5" id="KW-0863">Zinc-finger</keyword>
<keyword evidence="1" id="KW-0479">Metal-binding</keyword>
<evidence type="ECO:0000256" key="3">
    <source>
        <dbReference type="ARBA" id="ARBA00022833"/>
    </source>
</evidence>
<dbReference type="InterPro" id="IPR000306">
    <property type="entry name" value="Znf_FYVE"/>
</dbReference>
<evidence type="ECO:0000256" key="5">
    <source>
        <dbReference type="PROSITE-ProRule" id="PRU00091"/>
    </source>
</evidence>
<feature type="domain" description="FYVE-type" evidence="7">
    <location>
        <begin position="74"/>
        <end position="132"/>
    </location>
</feature>
<dbReference type="InterPro" id="IPR013083">
    <property type="entry name" value="Znf_RING/FYVE/PHD"/>
</dbReference>
<feature type="non-terminal residue" evidence="8">
    <location>
        <position position="1"/>
    </location>
</feature>
<evidence type="ECO:0000256" key="1">
    <source>
        <dbReference type="ARBA" id="ARBA00022723"/>
    </source>
</evidence>
<dbReference type="PROSITE" id="PS50178">
    <property type="entry name" value="ZF_FYVE"/>
    <property type="match status" value="1"/>
</dbReference>
<dbReference type="Proteomes" id="UP001162483">
    <property type="component" value="Unassembled WGS sequence"/>
</dbReference>
<dbReference type="InterPro" id="IPR047335">
    <property type="entry name" value="RUFY1-3"/>
</dbReference>
<gene>
    <name evidence="8" type="ORF">SPARVUS_LOCUS5672372</name>
</gene>
<dbReference type="Pfam" id="PF01363">
    <property type="entry name" value="FYVE"/>
    <property type="match status" value="1"/>
</dbReference>
<comment type="caution">
    <text evidence="8">The sequence shown here is derived from an EMBL/GenBank/DDBJ whole genome shotgun (WGS) entry which is preliminary data.</text>
</comment>
<evidence type="ECO:0000313" key="8">
    <source>
        <dbReference type="EMBL" id="CAI9562879.1"/>
    </source>
</evidence>
<proteinExistence type="predicted"/>
<dbReference type="EMBL" id="CATNWA010012128">
    <property type="protein sequence ID" value="CAI9562879.1"/>
    <property type="molecule type" value="Genomic_DNA"/>
</dbReference>
<evidence type="ECO:0000313" key="9">
    <source>
        <dbReference type="Proteomes" id="UP001162483"/>
    </source>
</evidence>